<evidence type="ECO:0000313" key="6">
    <source>
        <dbReference type="EMBL" id="CUS36574.1"/>
    </source>
</evidence>
<dbReference type="GO" id="GO:0020037">
    <property type="term" value="F:heme binding"/>
    <property type="evidence" value="ECO:0007669"/>
    <property type="project" value="InterPro"/>
</dbReference>
<dbReference type="GO" id="GO:0009055">
    <property type="term" value="F:electron transfer activity"/>
    <property type="evidence" value="ECO:0007669"/>
    <property type="project" value="InterPro"/>
</dbReference>
<evidence type="ECO:0000259" key="5">
    <source>
        <dbReference type="PROSITE" id="PS51007"/>
    </source>
</evidence>
<proteinExistence type="predicted"/>
<dbReference type="Proteomes" id="UP000198736">
    <property type="component" value="Unassembled WGS sequence"/>
</dbReference>
<protein>
    <recommendedName>
        <fullName evidence="5">Cytochrome c domain-containing protein</fullName>
    </recommendedName>
</protein>
<dbReference type="STRING" id="1742973.COMA2_240038"/>
<evidence type="ECO:0000256" key="2">
    <source>
        <dbReference type="ARBA" id="ARBA00022723"/>
    </source>
</evidence>
<dbReference type="PROSITE" id="PS51007">
    <property type="entry name" value="CYTC"/>
    <property type="match status" value="1"/>
</dbReference>
<evidence type="ECO:0000313" key="7">
    <source>
        <dbReference type="Proteomes" id="UP000198736"/>
    </source>
</evidence>
<name>A0A0S4LI41_9BACT</name>
<evidence type="ECO:0000256" key="4">
    <source>
        <dbReference type="PROSITE-ProRule" id="PRU00433"/>
    </source>
</evidence>
<keyword evidence="1 4" id="KW-0349">Heme</keyword>
<gene>
    <name evidence="6" type="ORF">COMA2_240038</name>
</gene>
<dbReference type="SUPFAM" id="SSF46626">
    <property type="entry name" value="Cytochrome c"/>
    <property type="match status" value="1"/>
</dbReference>
<dbReference type="EMBL" id="CZPZ01000017">
    <property type="protein sequence ID" value="CUS36574.1"/>
    <property type="molecule type" value="Genomic_DNA"/>
</dbReference>
<accession>A0A0S4LI41</accession>
<keyword evidence="2 4" id="KW-0479">Metal-binding</keyword>
<organism evidence="6 7">
    <name type="scientific">Candidatus Nitrospira nitrificans</name>
    <dbReference type="NCBI Taxonomy" id="1742973"/>
    <lineage>
        <taxon>Bacteria</taxon>
        <taxon>Pseudomonadati</taxon>
        <taxon>Nitrospirota</taxon>
        <taxon>Nitrospiria</taxon>
        <taxon>Nitrospirales</taxon>
        <taxon>Nitrospiraceae</taxon>
        <taxon>Nitrospira</taxon>
    </lineage>
</organism>
<dbReference type="InterPro" id="IPR009056">
    <property type="entry name" value="Cyt_c-like_dom"/>
</dbReference>
<dbReference type="InterPro" id="IPR036909">
    <property type="entry name" value="Cyt_c-like_dom_sf"/>
</dbReference>
<feature type="domain" description="Cytochrome c" evidence="5">
    <location>
        <begin position="58"/>
        <end position="166"/>
    </location>
</feature>
<dbReference type="AlphaFoldDB" id="A0A0S4LI41"/>
<sequence>MLAPSSGHNPGTRVRDRLVVWTAIGLVLLSVVWALRDPRVFGPPPTSSTTLALTPEALSLVTGDEPLVEILTKPGCPVCHIIPGIPGATGQVGPPLVLGSTGLQRLNDPEYRGQATTVHEYIVESVLEPQQFVVRGYPEHTMPTWYGSKLSALALEKMASYLERQTEGSVSR</sequence>
<dbReference type="Gene3D" id="1.10.760.10">
    <property type="entry name" value="Cytochrome c-like domain"/>
    <property type="match status" value="1"/>
</dbReference>
<keyword evidence="7" id="KW-1185">Reference proteome</keyword>
<evidence type="ECO:0000256" key="3">
    <source>
        <dbReference type="ARBA" id="ARBA00023004"/>
    </source>
</evidence>
<reference evidence="7" key="1">
    <citation type="submission" date="2015-10" db="EMBL/GenBank/DDBJ databases">
        <authorList>
            <person name="Luecker S."/>
            <person name="Luecker S."/>
        </authorList>
    </citation>
    <scope>NUCLEOTIDE SEQUENCE [LARGE SCALE GENOMIC DNA]</scope>
</reference>
<dbReference type="GO" id="GO:0046872">
    <property type="term" value="F:metal ion binding"/>
    <property type="evidence" value="ECO:0007669"/>
    <property type="project" value="UniProtKB-KW"/>
</dbReference>
<keyword evidence="3 4" id="KW-0408">Iron</keyword>
<evidence type="ECO:0000256" key="1">
    <source>
        <dbReference type="ARBA" id="ARBA00022617"/>
    </source>
</evidence>